<accession>A0ABX4MMV6</accession>
<keyword evidence="1" id="KW-0812">Transmembrane</keyword>
<proteinExistence type="predicted"/>
<organism evidence="2 3">
    <name type="scientific">Pseudooceanicola antarcticus</name>
    <dbReference type="NCBI Taxonomy" id="1247613"/>
    <lineage>
        <taxon>Bacteria</taxon>
        <taxon>Pseudomonadati</taxon>
        <taxon>Pseudomonadota</taxon>
        <taxon>Alphaproteobacteria</taxon>
        <taxon>Rhodobacterales</taxon>
        <taxon>Paracoccaceae</taxon>
        <taxon>Pseudooceanicola</taxon>
    </lineage>
</organism>
<keyword evidence="1" id="KW-1133">Transmembrane helix</keyword>
<name>A0ABX4MMV6_9RHOB</name>
<gene>
    <name evidence="2" type="ORF">CVM39_09805</name>
</gene>
<dbReference type="Proteomes" id="UP000231702">
    <property type="component" value="Unassembled WGS sequence"/>
</dbReference>
<reference evidence="2 3" key="1">
    <citation type="journal article" date="2018" name="Int. J. Syst. Evol. Microbiol.">
        <title>Pseudooceanicola lipolyticus sp. nov., a marine alphaproteobacterium, reclassification of Oceanicola flagellatus as Pseudooceanicola flagellatus comb. nov. and emended description of the genus Pseudooceanicola.</title>
        <authorList>
            <person name="Huang M.-M."/>
            <person name="Guo L.-L."/>
            <person name="Wu Y.-H."/>
            <person name="Lai Q.-L."/>
            <person name="Shao Z.-Z."/>
            <person name="Wang C.-S."/>
            <person name="Wu M."/>
            <person name="Xu X.-W."/>
        </authorList>
    </citation>
    <scope>NUCLEOTIDE SEQUENCE [LARGE SCALE GENOMIC DNA]</scope>
    <source>
        <strain evidence="2 3">Ar-45</strain>
    </source>
</reference>
<feature type="transmembrane region" description="Helical" evidence="1">
    <location>
        <begin position="21"/>
        <end position="41"/>
    </location>
</feature>
<keyword evidence="1" id="KW-0472">Membrane</keyword>
<dbReference type="EMBL" id="PGTD01000016">
    <property type="protein sequence ID" value="PJE28756.1"/>
    <property type="molecule type" value="Genomic_DNA"/>
</dbReference>
<evidence type="ECO:0000313" key="3">
    <source>
        <dbReference type="Proteomes" id="UP000231702"/>
    </source>
</evidence>
<evidence type="ECO:0000313" key="2">
    <source>
        <dbReference type="EMBL" id="PJE28756.1"/>
    </source>
</evidence>
<sequence>MDAKGAGGRGSGRRLRSGSGFVIALIAGGVSLLLAAGAYLAGLGLGAAIVIYLLGSPLLALGLGLLLLRPREDENSGAKVSEPQRCPRMLLL</sequence>
<evidence type="ECO:0008006" key="4">
    <source>
        <dbReference type="Google" id="ProtNLM"/>
    </source>
</evidence>
<protein>
    <recommendedName>
        <fullName evidence="4">Holin-X, holin superfamily III</fullName>
    </recommendedName>
</protein>
<feature type="transmembrane region" description="Helical" evidence="1">
    <location>
        <begin position="47"/>
        <end position="68"/>
    </location>
</feature>
<comment type="caution">
    <text evidence="2">The sequence shown here is derived from an EMBL/GenBank/DDBJ whole genome shotgun (WGS) entry which is preliminary data.</text>
</comment>
<keyword evidence="3" id="KW-1185">Reference proteome</keyword>
<evidence type="ECO:0000256" key="1">
    <source>
        <dbReference type="SAM" id="Phobius"/>
    </source>
</evidence>